<evidence type="ECO:0000256" key="1">
    <source>
        <dbReference type="SAM" id="MobiDB-lite"/>
    </source>
</evidence>
<reference evidence="2 3" key="1">
    <citation type="journal article" date="2016" name="Mol. Biol. Evol.">
        <title>Comparative Genomics of Early-Diverging Mushroom-Forming Fungi Provides Insights into the Origins of Lignocellulose Decay Capabilities.</title>
        <authorList>
            <person name="Nagy L.G."/>
            <person name="Riley R."/>
            <person name="Tritt A."/>
            <person name="Adam C."/>
            <person name="Daum C."/>
            <person name="Floudas D."/>
            <person name="Sun H."/>
            <person name="Yadav J.S."/>
            <person name="Pangilinan J."/>
            <person name="Larsson K.H."/>
            <person name="Matsuura K."/>
            <person name="Barry K."/>
            <person name="Labutti K."/>
            <person name="Kuo R."/>
            <person name="Ohm R.A."/>
            <person name="Bhattacharya S.S."/>
            <person name="Shirouzu T."/>
            <person name="Yoshinaga Y."/>
            <person name="Martin F.M."/>
            <person name="Grigoriev I.V."/>
            <person name="Hibbett D.S."/>
        </authorList>
    </citation>
    <scope>NUCLEOTIDE SEQUENCE [LARGE SCALE GENOMIC DNA]</scope>
    <source>
        <strain evidence="2 3">HHB12029</strain>
    </source>
</reference>
<organism evidence="2 3">
    <name type="scientific">Exidia glandulosa HHB12029</name>
    <dbReference type="NCBI Taxonomy" id="1314781"/>
    <lineage>
        <taxon>Eukaryota</taxon>
        <taxon>Fungi</taxon>
        <taxon>Dikarya</taxon>
        <taxon>Basidiomycota</taxon>
        <taxon>Agaricomycotina</taxon>
        <taxon>Agaricomycetes</taxon>
        <taxon>Auriculariales</taxon>
        <taxon>Exidiaceae</taxon>
        <taxon>Exidia</taxon>
    </lineage>
</organism>
<protein>
    <submittedName>
        <fullName evidence="2">Uncharacterized protein</fullName>
    </submittedName>
</protein>
<accession>A0A165MU83</accession>
<gene>
    <name evidence="2" type="ORF">EXIGLDRAFT_215296</name>
</gene>
<dbReference type="Proteomes" id="UP000077266">
    <property type="component" value="Unassembled WGS sequence"/>
</dbReference>
<keyword evidence="3" id="KW-1185">Reference proteome</keyword>
<evidence type="ECO:0000313" key="2">
    <source>
        <dbReference type="EMBL" id="KZV99765.1"/>
    </source>
</evidence>
<dbReference type="InParanoid" id="A0A165MU83"/>
<feature type="compositionally biased region" description="Pro residues" evidence="1">
    <location>
        <begin position="90"/>
        <end position="110"/>
    </location>
</feature>
<name>A0A165MU83_EXIGL</name>
<proteinExistence type="predicted"/>
<dbReference type="AlphaFoldDB" id="A0A165MU83"/>
<sequence>MMDAPPNLSRSGDFVGCSCCLDSTTTLEPRIDFFTTPATAYLPYAATPIPIPTHASQGFAPLIYTPRHPAYSEFGRQTEARADKLSQPPLARPYPPPHVQWAPDVPPEPPLYDQHRRPHPQYEPSDTHGAQFAPDQSLPSHDRVPP</sequence>
<dbReference type="EMBL" id="KV425907">
    <property type="protein sequence ID" value="KZV99765.1"/>
    <property type="molecule type" value="Genomic_DNA"/>
</dbReference>
<evidence type="ECO:0000313" key="3">
    <source>
        <dbReference type="Proteomes" id="UP000077266"/>
    </source>
</evidence>
<feature type="region of interest" description="Disordered" evidence="1">
    <location>
        <begin position="70"/>
        <end position="146"/>
    </location>
</feature>